<dbReference type="Proteomes" id="UP000464178">
    <property type="component" value="Chromosome"/>
</dbReference>
<evidence type="ECO:0000313" key="3">
    <source>
        <dbReference type="EMBL" id="VTR99321.1"/>
    </source>
</evidence>
<protein>
    <submittedName>
        <fullName evidence="3">Uncharacterized protein</fullName>
    </submittedName>
</protein>
<dbReference type="RefSeq" id="WP_162671849.1">
    <property type="nucleotide sequence ID" value="NZ_LR593886.1"/>
</dbReference>
<evidence type="ECO:0000256" key="1">
    <source>
        <dbReference type="SAM" id="MobiDB-lite"/>
    </source>
</evidence>
<evidence type="ECO:0000313" key="4">
    <source>
        <dbReference type="Proteomes" id="UP000464178"/>
    </source>
</evidence>
<dbReference type="KEGG" id="gms:SOIL9_85570"/>
<evidence type="ECO:0000256" key="2">
    <source>
        <dbReference type="SAM" id="Phobius"/>
    </source>
</evidence>
<gene>
    <name evidence="3" type="ORF">SOIL9_85570</name>
</gene>
<keyword evidence="4" id="KW-1185">Reference proteome</keyword>
<name>A0A6P2DDA6_9BACT</name>
<accession>A0A6P2DDA6</accession>
<proteinExistence type="predicted"/>
<keyword evidence="2" id="KW-1133">Transmembrane helix</keyword>
<feature type="compositionally biased region" description="Pro residues" evidence="1">
    <location>
        <begin position="121"/>
        <end position="131"/>
    </location>
</feature>
<sequence length="348" mass="36299">MSDADLIDYLFDVLDPADRSLVAARISADPHAAARLEQLRASVAPVLATAEAEREDTPAPPPGLALRAIARVAQHVVEHEPRAPEPTGSDAISAFLREFSSPAPTELEFGSGTRAKVPGAPRTPRPAPPVSDGPDPQSSGRRFRADLVVAACIAFVGFGLVSSGIAKARQQQRIYACQNSLRTLHVGLAGYADSDPQGRYPQIGTPAHPTADTFAASLSDQGHLPAGFRPGCPAAADYIAYAYTLGFRTPNDEILGLRRADAMAPAGEEHDLMPIAADFPTASAAPFAGPVSPHSSCMNVLFVGGNVRPTTSALVGPGGDDIYRNLFGQVSAGATRTDAVLGRPGDRP</sequence>
<keyword evidence="2" id="KW-0812">Transmembrane</keyword>
<feature type="transmembrane region" description="Helical" evidence="2">
    <location>
        <begin position="147"/>
        <end position="166"/>
    </location>
</feature>
<reference evidence="3 4" key="1">
    <citation type="submission" date="2019-05" db="EMBL/GenBank/DDBJ databases">
        <authorList>
            <consortium name="Science for Life Laboratories"/>
        </authorList>
    </citation>
    <scope>NUCLEOTIDE SEQUENCE [LARGE SCALE GENOMIC DNA]</scope>
    <source>
        <strain evidence="3">Soil9</strain>
    </source>
</reference>
<keyword evidence="2" id="KW-0472">Membrane</keyword>
<dbReference type="EMBL" id="LR593886">
    <property type="protein sequence ID" value="VTR99321.1"/>
    <property type="molecule type" value="Genomic_DNA"/>
</dbReference>
<organism evidence="3 4">
    <name type="scientific">Gemmata massiliana</name>
    <dbReference type="NCBI Taxonomy" id="1210884"/>
    <lineage>
        <taxon>Bacteria</taxon>
        <taxon>Pseudomonadati</taxon>
        <taxon>Planctomycetota</taxon>
        <taxon>Planctomycetia</taxon>
        <taxon>Gemmatales</taxon>
        <taxon>Gemmataceae</taxon>
        <taxon>Gemmata</taxon>
    </lineage>
</organism>
<feature type="region of interest" description="Disordered" evidence="1">
    <location>
        <begin position="105"/>
        <end position="140"/>
    </location>
</feature>
<dbReference type="AlphaFoldDB" id="A0A6P2DDA6"/>